<evidence type="ECO:0000256" key="3">
    <source>
        <dbReference type="ARBA" id="ARBA00007090"/>
    </source>
</evidence>
<keyword evidence="6" id="KW-0121">Carboxypeptidase</keyword>
<proteinExistence type="inferred from homology"/>
<evidence type="ECO:0000256" key="8">
    <source>
        <dbReference type="ARBA" id="ARBA00022676"/>
    </source>
</evidence>
<gene>
    <name evidence="22" type="primary">mrcA</name>
    <name evidence="22" type="ORF">GCM10011511_13490</name>
</gene>
<dbReference type="InterPro" id="IPR036950">
    <property type="entry name" value="PBP_transglycosylase"/>
</dbReference>
<dbReference type="InterPro" id="IPR001264">
    <property type="entry name" value="Glyco_trans_51"/>
</dbReference>
<dbReference type="Pfam" id="PF00905">
    <property type="entry name" value="Transpeptidase"/>
    <property type="match status" value="1"/>
</dbReference>
<keyword evidence="11" id="KW-0133">Cell shape</keyword>
<evidence type="ECO:0000256" key="11">
    <source>
        <dbReference type="ARBA" id="ARBA00022960"/>
    </source>
</evidence>
<comment type="pathway">
    <text evidence="2">Cell wall biogenesis; peptidoglycan biosynthesis.</text>
</comment>
<evidence type="ECO:0000256" key="13">
    <source>
        <dbReference type="ARBA" id="ARBA00023136"/>
    </source>
</evidence>
<evidence type="ECO:0000256" key="16">
    <source>
        <dbReference type="ARBA" id="ARBA00034000"/>
    </source>
</evidence>
<dbReference type="PANTHER" id="PTHR32282">
    <property type="entry name" value="BINDING PROTEIN TRANSPEPTIDASE, PUTATIVE-RELATED"/>
    <property type="match status" value="1"/>
</dbReference>
<keyword evidence="9" id="KW-0808">Transferase</keyword>
<evidence type="ECO:0000256" key="9">
    <source>
        <dbReference type="ARBA" id="ARBA00022679"/>
    </source>
</evidence>
<dbReference type="EMBL" id="BMJC01000001">
    <property type="protein sequence ID" value="GGA91439.1"/>
    <property type="molecule type" value="Genomic_DNA"/>
</dbReference>
<evidence type="ECO:0000256" key="5">
    <source>
        <dbReference type="ARBA" id="ARBA00022475"/>
    </source>
</evidence>
<reference evidence="22" key="1">
    <citation type="journal article" date="2014" name="Int. J. Syst. Evol. Microbiol.">
        <title>Complete genome sequence of Corynebacterium casei LMG S-19264T (=DSM 44701T), isolated from a smear-ripened cheese.</title>
        <authorList>
            <consortium name="US DOE Joint Genome Institute (JGI-PGF)"/>
            <person name="Walter F."/>
            <person name="Albersmeier A."/>
            <person name="Kalinowski J."/>
            <person name="Ruckert C."/>
        </authorList>
    </citation>
    <scope>NUCLEOTIDE SEQUENCE</scope>
    <source>
        <strain evidence="22">CGMCC 1.15448</strain>
    </source>
</reference>
<keyword evidence="8" id="KW-0328">Glycosyltransferase</keyword>
<evidence type="ECO:0000259" key="20">
    <source>
        <dbReference type="Pfam" id="PF00905"/>
    </source>
</evidence>
<keyword evidence="14" id="KW-0511">Multifunctional enzyme</keyword>
<evidence type="ECO:0000313" key="22">
    <source>
        <dbReference type="EMBL" id="GGA91439.1"/>
    </source>
</evidence>
<evidence type="ECO:0000256" key="15">
    <source>
        <dbReference type="ARBA" id="ARBA00023316"/>
    </source>
</evidence>
<feature type="compositionally biased region" description="Polar residues" evidence="18">
    <location>
        <begin position="734"/>
        <end position="745"/>
    </location>
</feature>
<evidence type="ECO:0000313" key="23">
    <source>
        <dbReference type="Proteomes" id="UP000607559"/>
    </source>
</evidence>
<keyword evidence="15" id="KW-0961">Cell wall biogenesis/degradation</keyword>
<feature type="domain" description="Penicillin-binding protein transpeptidase" evidence="20">
    <location>
        <begin position="413"/>
        <end position="650"/>
    </location>
</feature>
<dbReference type="InterPro" id="IPR023346">
    <property type="entry name" value="Lysozyme-like_dom_sf"/>
</dbReference>
<protein>
    <submittedName>
        <fullName evidence="22">Penicillin-binding protein 1A</fullName>
    </submittedName>
</protein>
<comment type="catalytic activity">
    <reaction evidence="17">
        <text>[GlcNAc-(1-&gt;4)-Mur2Ac(oyl-L-Ala-gamma-D-Glu-L-Lys-D-Ala-D-Ala)](n)-di-trans,octa-cis-undecaprenyl diphosphate + beta-D-GlcNAc-(1-&gt;4)-Mur2Ac(oyl-L-Ala-gamma-D-Glu-L-Lys-D-Ala-D-Ala)-di-trans,octa-cis-undecaprenyl diphosphate = [GlcNAc-(1-&gt;4)-Mur2Ac(oyl-L-Ala-gamma-D-Glu-L-Lys-D-Ala-D-Ala)](n+1)-di-trans,octa-cis-undecaprenyl diphosphate + di-trans,octa-cis-undecaprenyl diphosphate + H(+)</text>
        <dbReference type="Rhea" id="RHEA:23708"/>
        <dbReference type="Rhea" id="RHEA-COMP:9602"/>
        <dbReference type="Rhea" id="RHEA-COMP:9603"/>
        <dbReference type="ChEBI" id="CHEBI:15378"/>
        <dbReference type="ChEBI" id="CHEBI:58405"/>
        <dbReference type="ChEBI" id="CHEBI:60033"/>
        <dbReference type="ChEBI" id="CHEBI:78435"/>
        <dbReference type="EC" id="2.4.99.28"/>
    </reaction>
</comment>
<dbReference type="SUPFAM" id="SSF56601">
    <property type="entry name" value="beta-lactamase/transpeptidase-like"/>
    <property type="match status" value="1"/>
</dbReference>
<dbReference type="GO" id="GO:0009002">
    <property type="term" value="F:serine-type D-Ala-D-Ala carboxypeptidase activity"/>
    <property type="evidence" value="ECO:0007669"/>
    <property type="project" value="UniProtKB-EC"/>
</dbReference>
<evidence type="ECO:0000256" key="4">
    <source>
        <dbReference type="ARBA" id="ARBA00007739"/>
    </source>
</evidence>
<reference evidence="22" key="2">
    <citation type="submission" date="2020-09" db="EMBL/GenBank/DDBJ databases">
        <authorList>
            <person name="Sun Q."/>
            <person name="Zhou Y."/>
        </authorList>
    </citation>
    <scope>NUCLEOTIDE SEQUENCE</scope>
    <source>
        <strain evidence="22">CGMCC 1.15448</strain>
    </source>
</reference>
<dbReference type="RefSeq" id="WP_188929800.1">
    <property type="nucleotide sequence ID" value="NZ_BMJC01000001.1"/>
</dbReference>
<evidence type="ECO:0000256" key="18">
    <source>
        <dbReference type="SAM" id="MobiDB-lite"/>
    </source>
</evidence>
<accession>A0A8J2UAU6</accession>
<dbReference type="Gene3D" id="1.10.3810.10">
    <property type="entry name" value="Biosynthetic peptidoglycan transglycosylase-like"/>
    <property type="match status" value="1"/>
</dbReference>
<feature type="region of interest" description="Disordered" evidence="18">
    <location>
        <begin position="724"/>
        <end position="805"/>
    </location>
</feature>
<dbReference type="Gene3D" id="3.40.710.10">
    <property type="entry name" value="DD-peptidase/beta-lactamase superfamily"/>
    <property type="match status" value="1"/>
</dbReference>
<keyword evidence="5" id="KW-1003">Cell membrane</keyword>
<comment type="catalytic activity">
    <reaction evidence="16">
        <text>Preferential cleavage: (Ac)2-L-Lys-D-Ala-|-D-Ala. Also transpeptidation of peptidyl-alanyl moieties that are N-acyl substituents of D-alanine.</text>
        <dbReference type="EC" id="3.4.16.4"/>
    </reaction>
</comment>
<dbReference type="GO" id="GO:0071555">
    <property type="term" value="P:cell wall organization"/>
    <property type="evidence" value="ECO:0007669"/>
    <property type="project" value="UniProtKB-KW"/>
</dbReference>
<keyword evidence="19" id="KW-1133">Transmembrane helix</keyword>
<evidence type="ECO:0000256" key="12">
    <source>
        <dbReference type="ARBA" id="ARBA00022984"/>
    </source>
</evidence>
<dbReference type="PANTHER" id="PTHR32282:SF11">
    <property type="entry name" value="PENICILLIN-BINDING PROTEIN 1B"/>
    <property type="match status" value="1"/>
</dbReference>
<evidence type="ECO:0000256" key="17">
    <source>
        <dbReference type="ARBA" id="ARBA00049902"/>
    </source>
</evidence>
<feature type="compositionally biased region" description="Basic and acidic residues" evidence="18">
    <location>
        <begin position="754"/>
        <end position="773"/>
    </location>
</feature>
<comment type="subcellular location">
    <subcellularLocation>
        <location evidence="1">Cell membrane</location>
    </subcellularLocation>
</comment>
<keyword evidence="23" id="KW-1185">Reference proteome</keyword>
<dbReference type="GO" id="GO:0008360">
    <property type="term" value="P:regulation of cell shape"/>
    <property type="evidence" value="ECO:0007669"/>
    <property type="project" value="UniProtKB-KW"/>
</dbReference>
<evidence type="ECO:0000256" key="10">
    <source>
        <dbReference type="ARBA" id="ARBA00022801"/>
    </source>
</evidence>
<dbReference type="SUPFAM" id="SSF53955">
    <property type="entry name" value="Lysozyme-like"/>
    <property type="match status" value="1"/>
</dbReference>
<keyword evidence="13 19" id="KW-0472">Membrane</keyword>
<dbReference type="InterPro" id="IPR050396">
    <property type="entry name" value="Glycosyltr_51/Transpeptidase"/>
</dbReference>
<evidence type="ECO:0000256" key="14">
    <source>
        <dbReference type="ARBA" id="ARBA00023268"/>
    </source>
</evidence>
<comment type="caution">
    <text evidence="22">The sequence shown here is derived from an EMBL/GenBank/DDBJ whole genome shotgun (WGS) entry which is preliminary data.</text>
</comment>
<keyword evidence="19" id="KW-0812">Transmembrane</keyword>
<dbReference type="AlphaFoldDB" id="A0A8J2UAU6"/>
<dbReference type="InterPro" id="IPR001460">
    <property type="entry name" value="PCN-bd_Tpept"/>
</dbReference>
<evidence type="ECO:0000256" key="1">
    <source>
        <dbReference type="ARBA" id="ARBA00004236"/>
    </source>
</evidence>
<evidence type="ECO:0000259" key="21">
    <source>
        <dbReference type="Pfam" id="PF00912"/>
    </source>
</evidence>
<dbReference type="GO" id="GO:0005886">
    <property type="term" value="C:plasma membrane"/>
    <property type="evidence" value="ECO:0007669"/>
    <property type="project" value="UniProtKB-SubCell"/>
</dbReference>
<dbReference type="GO" id="GO:0030288">
    <property type="term" value="C:outer membrane-bounded periplasmic space"/>
    <property type="evidence" value="ECO:0007669"/>
    <property type="project" value="TreeGrafter"/>
</dbReference>
<dbReference type="GO" id="GO:0009252">
    <property type="term" value="P:peptidoglycan biosynthetic process"/>
    <property type="evidence" value="ECO:0007669"/>
    <property type="project" value="UniProtKB-KW"/>
</dbReference>
<keyword evidence="7" id="KW-0645">Protease</keyword>
<feature type="transmembrane region" description="Helical" evidence="19">
    <location>
        <begin position="12"/>
        <end position="35"/>
    </location>
</feature>
<dbReference type="Pfam" id="PF00912">
    <property type="entry name" value="Transgly"/>
    <property type="match status" value="1"/>
</dbReference>
<sequence length="805" mass="91057">MSSKLIHLFWKAFFYGLGAFILFLILINLGVFGSLPSLKELENPSITLATEVFAEDGTPMGKYYKDKGNRSNVEFKDISPNVVNALIATEDERFYEHSGIDGYSVMRAVLKLGRDGGGSTITQQLAKNLLDQGSKNFVRRFIEKLKEWIIAIKLERNFTKQEILALYLNEVPFGDNVYGIRNASRTFYQKEPDRLSVDEAAVLIGMLKGNTLYNPRKNPKMAIERRNVVISQMVKNNYLTDAEAAKLKVKPIDLSNYKKVDENNGLSPYFRDVLRTYLQAWCKEHKNPATGEPYNLYTDGLKIYTTINPRMQIYADEAVAKVLPMLQHNLSAQYDIRKGLIWKDHINVLEAAMRNSERWHNLEDDGLNDAQIRKTFDRPVPMKIFAWNSKREKDTVMTPLDSIKYHQAMLQTAFMVMDPITGQVKAWVGGIDFKTYKFDHVNINTKRQVGSAIKPFLYSLGIEDYNFTPETECQTSQQYFPGFGYVPARPDKHEGGSMTMASGLAWSINGVAAYIMKTVGPKRFAEYVKQIGIPTKIDPYPSMALGTCDLSLFELMWGYTMFPSGGFSTRPFYILRIEDKNGNVLQRFDTERKEVISQGTAYTMARMMQGPVDFGTAAGLRNRLGLSEMGGKTGTTNDNADAWFMGYTPQLMAGAWIGCDDRFIHLESGLGYGAQAARPIWEYFFAKVLTDRTLGIERQAKFIEPENMRKEMMYDYMNIEKVAPPGAEGGNQGNGKANQYLDTSPPTVPVDSKLSPDEQKVLQEANRTSKEGSVRITVTDADKKPQPPKKKGGFFKRLFGKKDDQ</sequence>
<keyword evidence="12" id="KW-0573">Peptidoglycan synthesis</keyword>
<comment type="similarity">
    <text evidence="3">In the C-terminal section; belongs to the transpeptidase family.</text>
</comment>
<organism evidence="22 23">
    <name type="scientific">Puia dinghuensis</name>
    <dbReference type="NCBI Taxonomy" id="1792502"/>
    <lineage>
        <taxon>Bacteria</taxon>
        <taxon>Pseudomonadati</taxon>
        <taxon>Bacteroidota</taxon>
        <taxon>Chitinophagia</taxon>
        <taxon>Chitinophagales</taxon>
        <taxon>Chitinophagaceae</taxon>
        <taxon>Puia</taxon>
    </lineage>
</organism>
<dbReference type="GO" id="GO:0008955">
    <property type="term" value="F:peptidoglycan glycosyltransferase activity"/>
    <property type="evidence" value="ECO:0007669"/>
    <property type="project" value="UniProtKB-EC"/>
</dbReference>
<keyword evidence="10" id="KW-0378">Hydrolase</keyword>
<comment type="similarity">
    <text evidence="4">In the N-terminal section; belongs to the glycosyltransferase 51 family.</text>
</comment>
<evidence type="ECO:0000256" key="19">
    <source>
        <dbReference type="SAM" id="Phobius"/>
    </source>
</evidence>
<dbReference type="Proteomes" id="UP000607559">
    <property type="component" value="Unassembled WGS sequence"/>
</dbReference>
<dbReference type="GO" id="GO:0008658">
    <property type="term" value="F:penicillin binding"/>
    <property type="evidence" value="ECO:0007669"/>
    <property type="project" value="InterPro"/>
</dbReference>
<dbReference type="GO" id="GO:0006508">
    <property type="term" value="P:proteolysis"/>
    <property type="evidence" value="ECO:0007669"/>
    <property type="project" value="UniProtKB-KW"/>
</dbReference>
<evidence type="ECO:0000256" key="7">
    <source>
        <dbReference type="ARBA" id="ARBA00022670"/>
    </source>
</evidence>
<name>A0A8J2UAU6_9BACT</name>
<dbReference type="InterPro" id="IPR012338">
    <property type="entry name" value="Beta-lactam/transpept-like"/>
</dbReference>
<evidence type="ECO:0000256" key="6">
    <source>
        <dbReference type="ARBA" id="ARBA00022645"/>
    </source>
</evidence>
<feature type="domain" description="Glycosyl transferase family 51" evidence="21">
    <location>
        <begin position="57"/>
        <end position="233"/>
    </location>
</feature>
<evidence type="ECO:0000256" key="2">
    <source>
        <dbReference type="ARBA" id="ARBA00004752"/>
    </source>
</evidence>